<accession>A0A8H7A9X2</accession>
<reference evidence="1" key="1">
    <citation type="submission" date="2020-02" db="EMBL/GenBank/DDBJ databases">
        <authorList>
            <person name="Palmer J.M."/>
        </authorList>
    </citation>
    <scope>NUCLEOTIDE SEQUENCE</scope>
    <source>
        <strain evidence="1">EPUS1.4</strain>
        <tissue evidence="1">Thallus</tissue>
    </source>
</reference>
<organism evidence="1 2">
    <name type="scientific">Endocarpon pusillum</name>
    <dbReference type="NCBI Taxonomy" id="364733"/>
    <lineage>
        <taxon>Eukaryota</taxon>
        <taxon>Fungi</taxon>
        <taxon>Dikarya</taxon>
        <taxon>Ascomycota</taxon>
        <taxon>Pezizomycotina</taxon>
        <taxon>Eurotiomycetes</taxon>
        <taxon>Chaetothyriomycetidae</taxon>
        <taxon>Verrucariales</taxon>
        <taxon>Verrucariaceae</taxon>
        <taxon>Endocarpon</taxon>
    </lineage>
</organism>
<protein>
    <submittedName>
        <fullName evidence="1">Uncharacterized protein</fullName>
    </submittedName>
</protein>
<proteinExistence type="predicted"/>
<keyword evidence="2" id="KW-1185">Reference proteome</keyword>
<name>A0A8H7A9X2_9EURO</name>
<dbReference type="Proteomes" id="UP000606974">
    <property type="component" value="Unassembled WGS sequence"/>
</dbReference>
<comment type="caution">
    <text evidence="1">The sequence shown here is derived from an EMBL/GenBank/DDBJ whole genome shotgun (WGS) entry which is preliminary data.</text>
</comment>
<evidence type="ECO:0000313" key="1">
    <source>
        <dbReference type="EMBL" id="KAF7503629.1"/>
    </source>
</evidence>
<dbReference type="AlphaFoldDB" id="A0A8H7A9X2"/>
<evidence type="ECO:0000313" key="2">
    <source>
        <dbReference type="Proteomes" id="UP000606974"/>
    </source>
</evidence>
<gene>
    <name evidence="1" type="ORF">GJ744_003407</name>
</gene>
<sequence>MHPDCNSIVEPQSLWSMLAVNFDQETHTLIIIHEFPNRAPYATISDRLERTTSLVLGKAIAGHLCDFVFEPL</sequence>
<dbReference type="EMBL" id="JAACFV010000168">
    <property type="protein sequence ID" value="KAF7503629.1"/>
    <property type="molecule type" value="Genomic_DNA"/>
</dbReference>